<protein>
    <submittedName>
        <fullName evidence="3">CheY-like chemotaxis protein</fullName>
    </submittedName>
    <submittedName>
        <fullName evidence="4">Response regulator</fullName>
    </submittedName>
</protein>
<comment type="caution">
    <text evidence="4">The sequence shown here is derived from an EMBL/GenBank/DDBJ whole genome shotgun (WGS) entry which is preliminary data.</text>
</comment>
<evidence type="ECO:0000313" key="6">
    <source>
        <dbReference type="Proteomes" id="UP000536909"/>
    </source>
</evidence>
<name>A0AAJ5K6Q7_9DEIO</name>
<dbReference type="SMART" id="SM00448">
    <property type="entry name" value="REC"/>
    <property type="match status" value="1"/>
</dbReference>
<evidence type="ECO:0000313" key="4">
    <source>
        <dbReference type="EMBL" id="TLK32066.1"/>
    </source>
</evidence>
<feature type="domain" description="Response regulatory" evidence="2">
    <location>
        <begin position="7"/>
        <end position="130"/>
    </location>
</feature>
<evidence type="ECO:0000313" key="3">
    <source>
        <dbReference type="EMBL" id="MBB5293345.1"/>
    </source>
</evidence>
<dbReference type="PROSITE" id="PS50110">
    <property type="entry name" value="RESPONSE_REGULATORY"/>
    <property type="match status" value="1"/>
</dbReference>
<dbReference type="PANTHER" id="PTHR44520">
    <property type="entry name" value="RESPONSE REGULATOR RCP1-RELATED"/>
    <property type="match status" value="1"/>
</dbReference>
<organism evidence="4 5">
    <name type="scientific">Deinococcus metallilatus</name>
    <dbReference type="NCBI Taxonomy" id="1211322"/>
    <lineage>
        <taxon>Bacteria</taxon>
        <taxon>Thermotogati</taxon>
        <taxon>Deinococcota</taxon>
        <taxon>Deinococci</taxon>
        <taxon>Deinococcales</taxon>
        <taxon>Deinococcaceae</taxon>
        <taxon>Deinococcus</taxon>
    </lineage>
</organism>
<dbReference type="InterPro" id="IPR052893">
    <property type="entry name" value="TCS_response_regulator"/>
</dbReference>
<dbReference type="RefSeq" id="WP_129117400.1">
    <property type="nucleotide sequence ID" value="NZ_BSUI01000012.1"/>
</dbReference>
<accession>A0AAJ5K6Q7</accession>
<dbReference type="SUPFAM" id="SSF52172">
    <property type="entry name" value="CheY-like"/>
    <property type="match status" value="1"/>
</dbReference>
<dbReference type="GO" id="GO:0000160">
    <property type="term" value="P:phosphorelay signal transduction system"/>
    <property type="evidence" value="ECO:0007669"/>
    <property type="project" value="InterPro"/>
</dbReference>
<proteinExistence type="predicted"/>
<dbReference type="CDD" id="cd17557">
    <property type="entry name" value="REC_Rcp-like"/>
    <property type="match status" value="1"/>
</dbReference>
<gene>
    <name evidence="4" type="ORF">FCS05_00965</name>
    <name evidence="3" type="ORF">HNQ10_000158</name>
</gene>
<keyword evidence="6" id="KW-1185">Reference proteome</keyword>
<dbReference type="PANTHER" id="PTHR44520:SF2">
    <property type="entry name" value="RESPONSE REGULATOR RCP1"/>
    <property type="match status" value="1"/>
</dbReference>
<dbReference type="EMBL" id="JACHFV010000001">
    <property type="protein sequence ID" value="MBB5293345.1"/>
    <property type="molecule type" value="Genomic_DNA"/>
</dbReference>
<dbReference type="Pfam" id="PF00072">
    <property type="entry name" value="Response_reg"/>
    <property type="match status" value="1"/>
</dbReference>
<sequence length="145" mass="15641">MPSDPVRLLLVEDNAADVFLLEAALETATFPIHLKVAWDGVEALEHLAGAKDRGQLPDLILLDLNMPRLNGFEVLAALRADPALAPLVVVVFTTSSAEADVQQAYALQANAYVSKPATLDEFLHLVNLLEAYWFGAASLPSTYSP</sequence>
<dbReference type="AlphaFoldDB" id="A0AAJ5K6Q7"/>
<evidence type="ECO:0000256" key="1">
    <source>
        <dbReference type="PROSITE-ProRule" id="PRU00169"/>
    </source>
</evidence>
<dbReference type="Proteomes" id="UP000536909">
    <property type="component" value="Unassembled WGS sequence"/>
</dbReference>
<keyword evidence="1" id="KW-0597">Phosphoprotein</keyword>
<dbReference type="InterPro" id="IPR001789">
    <property type="entry name" value="Sig_transdc_resp-reg_receiver"/>
</dbReference>
<dbReference type="Gene3D" id="3.40.50.2300">
    <property type="match status" value="1"/>
</dbReference>
<evidence type="ECO:0000259" key="2">
    <source>
        <dbReference type="PROSITE" id="PS50110"/>
    </source>
</evidence>
<evidence type="ECO:0000313" key="5">
    <source>
        <dbReference type="Proteomes" id="UP000308000"/>
    </source>
</evidence>
<dbReference type="Proteomes" id="UP000308000">
    <property type="component" value="Unassembled WGS sequence"/>
</dbReference>
<reference evidence="3 6" key="2">
    <citation type="submission" date="2020-08" db="EMBL/GenBank/DDBJ databases">
        <title>Genomic Encyclopedia of Type Strains, Phase IV (KMG-IV): sequencing the most valuable type-strain genomes for metagenomic binning, comparative biology and taxonomic classification.</title>
        <authorList>
            <person name="Goeker M."/>
        </authorList>
    </citation>
    <scope>NUCLEOTIDE SEQUENCE [LARGE SCALE GENOMIC DNA]</scope>
    <source>
        <strain evidence="3 6">DSM 105434</strain>
    </source>
</reference>
<feature type="modified residue" description="4-aspartylphosphate" evidence="1">
    <location>
        <position position="63"/>
    </location>
</feature>
<reference evidence="4 5" key="1">
    <citation type="submission" date="2019-04" db="EMBL/GenBank/DDBJ databases">
        <title>Deinococcus metalilatus MA1002 mutant No.5.</title>
        <authorList>
            <person name="Park W."/>
            <person name="Park C."/>
        </authorList>
    </citation>
    <scope>NUCLEOTIDE SEQUENCE [LARGE SCALE GENOMIC DNA]</scope>
    <source>
        <strain evidence="4 5">MA1002-m5</strain>
    </source>
</reference>
<dbReference type="InterPro" id="IPR011006">
    <property type="entry name" value="CheY-like_superfamily"/>
</dbReference>
<dbReference type="EMBL" id="VBRC01000001">
    <property type="protein sequence ID" value="TLK32066.1"/>
    <property type="molecule type" value="Genomic_DNA"/>
</dbReference>